<dbReference type="AlphaFoldDB" id="A0AAW0F6Z7"/>
<evidence type="ECO:0000313" key="2">
    <source>
        <dbReference type="EMBL" id="KAK7201502.1"/>
    </source>
</evidence>
<feature type="region of interest" description="Disordered" evidence="1">
    <location>
        <begin position="761"/>
        <end position="805"/>
    </location>
</feature>
<evidence type="ECO:0000313" key="3">
    <source>
        <dbReference type="Proteomes" id="UP001430356"/>
    </source>
</evidence>
<organism evidence="2 3">
    <name type="scientific">Novymonas esmeraldas</name>
    <dbReference type="NCBI Taxonomy" id="1808958"/>
    <lineage>
        <taxon>Eukaryota</taxon>
        <taxon>Discoba</taxon>
        <taxon>Euglenozoa</taxon>
        <taxon>Kinetoplastea</taxon>
        <taxon>Metakinetoplastina</taxon>
        <taxon>Trypanosomatida</taxon>
        <taxon>Trypanosomatidae</taxon>
        <taxon>Novymonas</taxon>
    </lineage>
</organism>
<feature type="compositionally biased region" description="Low complexity" evidence="1">
    <location>
        <begin position="226"/>
        <end position="236"/>
    </location>
</feature>
<feature type="compositionally biased region" description="Basic and acidic residues" evidence="1">
    <location>
        <begin position="1218"/>
        <end position="1232"/>
    </location>
</feature>
<accession>A0AAW0F6Z7</accession>
<evidence type="ECO:0000256" key="1">
    <source>
        <dbReference type="SAM" id="MobiDB-lite"/>
    </source>
</evidence>
<gene>
    <name evidence="2" type="ORF">NESM_000214000</name>
</gene>
<feature type="region of interest" description="Disordered" evidence="1">
    <location>
        <begin position="218"/>
        <end position="249"/>
    </location>
</feature>
<reference evidence="2 3" key="1">
    <citation type="journal article" date="2021" name="MBio">
        <title>A New Model Trypanosomatid, Novymonas esmeraldas: Genomic Perception of Its 'Candidatus Pandoraea novymonadis' Endosymbiont.</title>
        <authorList>
            <person name="Zakharova A."/>
            <person name="Saura A."/>
            <person name="Butenko A."/>
            <person name="Podesvova L."/>
            <person name="Warmusova S."/>
            <person name="Kostygov A.Y."/>
            <person name="Nenarokova A."/>
            <person name="Lukes J."/>
            <person name="Opperdoes F.R."/>
            <person name="Yurchenko V."/>
        </authorList>
    </citation>
    <scope>NUCLEOTIDE SEQUENCE [LARGE SCALE GENOMIC DNA]</scope>
    <source>
        <strain evidence="2 3">E262AT.01</strain>
    </source>
</reference>
<sequence length="1255" mass="134185">MAEAAVAHSPHTYRVLFRVQRGTARPPPAAPGTAGDEHRLCAEQWVELRARLKLERGQIYLHLTYKPHTDSAAVTHPHFGPPRYSAKPGRHSPPPVPLHRGSAHLHASAPAQPLSMRKKKKKKGTHVAADATTSAAVTSSPTATAPHQHHHHQTQHYAIALKEMAPLAAMLPLSADLRSQLHLNLVDGDAVTYSSHSTPRAVTMRSFAATGSPAAQSALSTNFCLPPSRSQQSAPPRTRDNSLSARGGFSGHVPSLGAYGQYLDVAEPYRTHSRRAPSPTSFSTSIKGASSHHSGSCHGEAEGTLVHRSPRDCVSHPSSGTGSRLLTPLLEKARPPVSIVTAPACGCAGASPTALPPTCAPRSPTQLASNVVVHYEDLHSVTIFGVAETAGVHNCSFSTDDEGHVLVDKKSKRFNYRNFSQALLSWISPPKKDLQRVRSVASVSTPSTLHSPSTPLQPSVGKRLSQTKSTPHASRPPVLASAAHVDPTSVLDLPFTLNEAQTFSLRFTAEASMLDFLHRYVELQARAEELRTKTKAKTARPRPPARRGNAAEWGSDEDGESTNTGEYVAQLRESATDSLGSPSTATYNDYPRNPDATGPSTLPAVKQKSANERLSHTHSPVPSDGGWTEKEGGGGDGLGISTAAAAAATPVPTIFFGSRGWQHFLRHAADPRYGIAFAKVPLFLWHSFLPLAPSVLYTCHRGFLAVEQLPPPTSPTQSDDHNGSGYGTRTEANFSPEASRQRLNTMLGRVLKLMPTGAEAVVSPGLRPSSRQRRTAGRKRHSVVDLLPTPLDPDEAAGSSLSTSSSSEYSWDGVKLVLPGTEVGAGTCSEDHLTTFKDVFLCLSESHVLFLNSFGHLRFQCSIDEIAIVTHSAATDTFPTYPFVRFRLRATESFGAPTFAFTFTLLPDVPYSMRVATTSPTQPRTDAHTVVPARTCVGPSTRRRSDAATPLSAAASVSGTASWASAGTPHASSDASAALNGVNLLEEEQEKKRLLRRQQSLLSIFEVVCTRQLHRCTFTEMMSGDAGKAHRALFAQLTSRAATAVSTTPLLKSATTAAGDASPWMSLQHNAEPILYITVEAGDITFGDASTRSREEGHLGSSPPLLPVAGNVSVSARDRGTSPRRSVAASPALRGSAAALVTGKVVTPRWGRDDPGMVLQDAGRDMDFSLERATRSMPLLAFKEDVCQQYGGPLHDSPPHSLYPTLRSHGFAATAATPEKRAATRSDSRGDAEDAYVPMAPKKRGSLIVHRAAMK</sequence>
<feature type="compositionally biased region" description="Basic residues" evidence="1">
    <location>
        <begin position="116"/>
        <end position="125"/>
    </location>
</feature>
<protein>
    <submittedName>
        <fullName evidence="2">Uncharacterized protein</fullName>
    </submittedName>
</protein>
<comment type="caution">
    <text evidence="2">The sequence shown here is derived from an EMBL/GenBank/DDBJ whole genome shotgun (WGS) entry which is preliminary data.</text>
</comment>
<feature type="compositionally biased region" description="Low complexity" evidence="1">
    <location>
        <begin position="126"/>
        <end position="146"/>
    </location>
</feature>
<feature type="compositionally biased region" description="Polar residues" evidence="1">
    <location>
        <begin position="576"/>
        <end position="587"/>
    </location>
</feature>
<feature type="region of interest" description="Disordered" evidence="1">
    <location>
        <begin position="531"/>
        <end position="640"/>
    </location>
</feature>
<feature type="compositionally biased region" description="Low complexity" evidence="1">
    <location>
        <begin position="288"/>
        <end position="298"/>
    </location>
</feature>
<dbReference type="EMBL" id="JAECZO010000016">
    <property type="protein sequence ID" value="KAK7201502.1"/>
    <property type="molecule type" value="Genomic_DNA"/>
</dbReference>
<keyword evidence="3" id="KW-1185">Reference proteome</keyword>
<feature type="compositionally biased region" description="Low complexity" evidence="1">
    <location>
        <begin position="442"/>
        <end position="459"/>
    </location>
</feature>
<feature type="compositionally biased region" description="Polar residues" evidence="1">
    <location>
        <begin position="278"/>
        <end position="287"/>
    </location>
</feature>
<feature type="region of interest" description="Disordered" evidence="1">
    <location>
        <begin position="271"/>
        <end position="304"/>
    </location>
</feature>
<feature type="region of interest" description="Disordered" evidence="1">
    <location>
        <begin position="710"/>
        <end position="732"/>
    </location>
</feature>
<dbReference type="Proteomes" id="UP001430356">
    <property type="component" value="Unassembled WGS sequence"/>
</dbReference>
<feature type="region of interest" description="Disordered" evidence="1">
    <location>
        <begin position="439"/>
        <end position="480"/>
    </location>
</feature>
<feature type="region of interest" description="Disordered" evidence="1">
    <location>
        <begin position="73"/>
        <end position="151"/>
    </location>
</feature>
<feature type="compositionally biased region" description="Basic residues" evidence="1">
    <location>
        <begin position="770"/>
        <end position="781"/>
    </location>
</feature>
<feature type="region of interest" description="Disordered" evidence="1">
    <location>
        <begin position="1214"/>
        <end position="1235"/>
    </location>
</feature>
<proteinExistence type="predicted"/>
<feature type="compositionally biased region" description="Basic residues" evidence="1">
    <location>
        <begin position="533"/>
        <end position="545"/>
    </location>
</feature>
<name>A0AAW0F6Z7_9TRYP</name>